<proteinExistence type="predicted"/>
<keyword evidence="3" id="KW-1185">Reference proteome</keyword>
<dbReference type="Pfam" id="PF13843">
    <property type="entry name" value="DDE_Tnp_1_7"/>
    <property type="match status" value="1"/>
</dbReference>
<organism evidence="2 3">
    <name type="scientific">Rhipicephalus microplus</name>
    <name type="common">Cattle tick</name>
    <name type="synonym">Boophilus microplus</name>
    <dbReference type="NCBI Taxonomy" id="6941"/>
    <lineage>
        <taxon>Eukaryota</taxon>
        <taxon>Metazoa</taxon>
        <taxon>Ecdysozoa</taxon>
        <taxon>Arthropoda</taxon>
        <taxon>Chelicerata</taxon>
        <taxon>Arachnida</taxon>
        <taxon>Acari</taxon>
        <taxon>Parasitiformes</taxon>
        <taxon>Ixodida</taxon>
        <taxon>Ixodoidea</taxon>
        <taxon>Ixodidae</taxon>
        <taxon>Rhipicephalinae</taxon>
        <taxon>Rhipicephalus</taxon>
        <taxon>Boophilus</taxon>
    </lineage>
</organism>
<accession>A0A9J6EAM0</accession>
<evidence type="ECO:0000313" key="3">
    <source>
        <dbReference type="Proteomes" id="UP000821866"/>
    </source>
</evidence>
<dbReference type="VEuPathDB" id="VectorBase:LOC119184537"/>
<reference evidence="2" key="1">
    <citation type="journal article" date="2020" name="Cell">
        <title>Large-Scale Comparative Analyses of Tick Genomes Elucidate Their Genetic Diversity and Vector Capacities.</title>
        <authorList>
            <consortium name="Tick Genome and Microbiome Consortium (TIGMIC)"/>
            <person name="Jia N."/>
            <person name="Wang J."/>
            <person name="Shi W."/>
            <person name="Du L."/>
            <person name="Sun Y."/>
            <person name="Zhan W."/>
            <person name="Jiang J.F."/>
            <person name="Wang Q."/>
            <person name="Zhang B."/>
            <person name="Ji P."/>
            <person name="Bell-Sakyi L."/>
            <person name="Cui X.M."/>
            <person name="Yuan T.T."/>
            <person name="Jiang B.G."/>
            <person name="Yang W.F."/>
            <person name="Lam T.T."/>
            <person name="Chang Q.C."/>
            <person name="Ding S.J."/>
            <person name="Wang X.J."/>
            <person name="Zhu J.G."/>
            <person name="Ruan X.D."/>
            <person name="Zhao L."/>
            <person name="Wei J.T."/>
            <person name="Ye R.Z."/>
            <person name="Que T.C."/>
            <person name="Du C.H."/>
            <person name="Zhou Y.H."/>
            <person name="Cheng J.X."/>
            <person name="Dai P.F."/>
            <person name="Guo W.B."/>
            <person name="Han X.H."/>
            <person name="Huang E.J."/>
            <person name="Li L.F."/>
            <person name="Wei W."/>
            <person name="Gao Y.C."/>
            <person name="Liu J.Z."/>
            <person name="Shao H.Z."/>
            <person name="Wang X."/>
            <person name="Wang C.C."/>
            <person name="Yang T.C."/>
            <person name="Huo Q.B."/>
            <person name="Li W."/>
            <person name="Chen H.Y."/>
            <person name="Chen S.E."/>
            <person name="Zhou L.G."/>
            <person name="Ni X.B."/>
            <person name="Tian J.H."/>
            <person name="Sheng Y."/>
            <person name="Liu T."/>
            <person name="Pan Y.S."/>
            <person name="Xia L.Y."/>
            <person name="Li J."/>
            <person name="Zhao F."/>
            <person name="Cao W.C."/>
        </authorList>
    </citation>
    <scope>NUCLEOTIDE SEQUENCE</scope>
    <source>
        <strain evidence="2">Rmic-2018</strain>
    </source>
</reference>
<protein>
    <recommendedName>
        <fullName evidence="1">PiggyBac transposable element-derived protein domain-containing protein</fullName>
    </recommendedName>
</protein>
<feature type="domain" description="PiggyBac transposable element-derived protein" evidence="1">
    <location>
        <begin position="253"/>
        <end position="316"/>
    </location>
</feature>
<comment type="caution">
    <text evidence="2">The sequence shown here is derived from an EMBL/GenBank/DDBJ whole genome shotgun (WGS) entry which is preliminary data.</text>
</comment>
<dbReference type="PANTHER" id="PTHR47272">
    <property type="entry name" value="DDE_TNP_1_7 DOMAIN-CONTAINING PROTEIN"/>
    <property type="match status" value="1"/>
</dbReference>
<sequence>MALLSPNDRFSEQHMEFRKDILKYNGLHIIYTMGRFVHLYQLSNVLGFSGLEVIVLGMRLKDILGKDILQFQPQHSILFQKRGRSVLFMQTCWMLSTLVRAIFPLMKKVAKKVSGDSSDEGDAIQTEVEEAEEEVATSTDAPPVDRILQNMKRRYTWVKKDFDIEAGSFENNFPLPPAEPLSAVEYFDMFVSRSMLKAVVDESNKYYFQKHGATLNLSVKELTSVLGMFFRMGLVNMHRRCNKGFYGSQGGYQLGLGAGVVLQLCSSLPKRDDNLVVADNFFTGPQLVEELSRMGISYIGTVRENRLSCSKLMDEKSKK</sequence>
<reference evidence="2" key="2">
    <citation type="submission" date="2021-09" db="EMBL/GenBank/DDBJ databases">
        <authorList>
            <person name="Jia N."/>
            <person name="Wang J."/>
            <person name="Shi W."/>
            <person name="Du L."/>
            <person name="Sun Y."/>
            <person name="Zhan W."/>
            <person name="Jiang J."/>
            <person name="Wang Q."/>
            <person name="Zhang B."/>
            <person name="Ji P."/>
            <person name="Sakyi L.B."/>
            <person name="Cui X."/>
            <person name="Yuan T."/>
            <person name="Jiang B."/>
            <person name="Yang W."/>
            <person name="Lam T.T.-Y."/>
            <person name="Chang Q."/>
            <person name="Ding S."/>
            <person name="Wang X."/>
            <person name="Zhu J."/>
            <person name="Ruan X."/>
            <person name="Zhao L."/>
            <person name="Wei J."/>
            <person name="Que T."/>
            <person name="Du C."/>
            <person name="Cheng J."/>
            <person name="Dai P."/>
            <person name="Han X."/>
            <person name="Huang E."/>
            <person name="Gao Y."/>
            <person name="Liu J."/>
            <person name="Shao H."/>
            <person name="Ye R."/>
            <person name="Li L."/>
            <person name="Wei W."/>
            <person name="Wang X."/>
            <person name="Wang C."/>
            <person name="Huo Q."/>
            <person name="Li W."/>
            <person name="Guo W."/>
            <person name="Chen H."/>
            <person name="Chen S."/>
            <person name="Zhou L."/>
            <person name="Zhou L."/>
            <person name="Ni X."/>
            <person name="Tian J."/>
            <person name="Zhou Y."/>
            <person name="Sheng Y."/>
            <person name="Liu T."/>
            <person name="Pan Y."/>
            <person name="Xia L."/>
            <person name="Li J."/>
            <person name="Zhao F."/>
            <person name="Cao W."/>
        </authorList>
    </citation>
    <scope>NUCLEOTIDE SEQUENCE</scope>
    <source>
        <strain evidence="2">Rmic-2018</strain>
        <tissue evidence="2">Larvae</tissue>
    </source>
</reference>
<name>A0A9J6EAM0_RHIMP</name>
<dbReference type="EMBL" id="JABSTU010000005">
    <property type="protein sequence ID" value="KAH8031351.1"/>
    <property type="molecule type" value="Genomic_DNA"/>
</dbReference>
<dbReference type="Proteomes" id="UP000821866">
    <property type="component" value="Chromosome 3"/>
</dbReference>
<evidence type="ECO:0000259" key="1">
    <source>
        <dbReference type="Pfam" id="PF13843"/>
    </source>
</evidence>
<evidence type="ECO:0000313" key="2">
    <source>
        <dbReference type="EMBL" id="KAH8031351.1"/>
    </source>
</evidence>
<gene>
    <name evidence="2" type="ORF">HPB51_016409</name>
</gene>
<dbReference type="AlphaFoldDB" id="A0A9J6EAM0"/>
<dbReference type="InterPro" id="IPR029526">
    <property type="entry name" value="PGBD"/>
</dbReference>